<dbReference type="UniPathway" id="UPA00703">
    <property type="reaction ID" value="UER00720"/>
</dbReference>
<dbReference type="InterPro" id="IPR019830">
    <property type="entry name" value="Malate_synthase_CS"/>
</dbReference>
<dbReference type="Pfam" id="PF01274">
    <property type="entry name" value="MS_TIM-barrel"/>
    <property type="match status" value="1"/>
</dbReference>
<dbReference type="EMBL" id="HBKQ01000698">
    <property type="protein sequence ID" value="CAE2200453.1"/>
    <property type="molecule type" value="Transcribed_RNA"/>
</dbReference>
<dbReference type="GO" id="GO:0006097">
    <property type="term" value="P:glyoxylate cycle"/>
    <property type="evidence" value="ECO:0007669"/>
    <property type="project" value="UniProtKB-UniPathway"/>
</dbReference>
<evidence type="ECO:0000256" key="7">
    <source>
        <dbReference type="PIRSR" id="PIRSR601465-50"/>
    </source>
</evidence>
<name>A0A6U6C5W1_9STRA</name>
<feature type="domain" description="Malate synthase N-terminal" evidence="10">
    <location>
        <begin position="10"/>
        <end position="66"/>
    </location>
</feature>
<dbReference type="EC" id="2.3.3.9" evidence="2 8"/>
<dbReference type="PANTHER" id="PTHR42902:SF1">
    <property type="entry name" value="MALATE SYNTHASE 1-RELATED"/>
    <property type="match status" value="1"/>
</dbReference>
<dbReference type="FunFam" id="1.20.1220.12:FF:000001">
    <property type="entry name" value="Malate synthase"/>
    <property type="match status" value="1"/>
</dbReference>
<dbReference type="FunFam" id="3.20.20.360:FF:000001">
    <property type="entry name" value="Malate synthase"/>
    <property type="match status" value="1"/>
</dbReference>
<feature type="domain" description="Malate synthase C-terminal" evidence="11">
    <location>
        <begin position="428"/>
        <end position="525"/>
    </location>
</feature>
<dbReference type="NCBIfam" id="TIGR01344">
    <property type="entry name" value="malate_syn_A"/>
    <property type="match status" value="1"/>
</dbReference>
<dbReference type="GO" id="GO:0005737">
    <property type="term" value="C:cytoplasm"/>
    <property type="evidence" value="ECO:0007669"/>
    <property type="project" value="TreeGrafter"/>
</dbReference>
<keyword evidence="5 8" id="KW-0808">Transferase</keyword>
<dbReference type="GO" id="GO:0004474">
    <property type="term" value="F:malate synthase activity"/>
    <property type="evidence" value="ECO:0007669"/>
    <property type="project" value="UniProtKB-EC"/>
</dbReference>
<dbReference type="Gene3D" id="1.20.1220.12">
    <property type="entry name" value="Malate synthase, domain III"/>
    <property type="match status" value="1"/>
</dbReference>
<dbReference type="InterPro" id="IPR048356">
    <property type="entry name" value="MS_N"/>
</dbReference>
<dbReference type="Gene3D" id="3.20.20.360">
    <property type="entry name" value="Malate synthase, domain 3"/>
    <property type="match status" value="1"/>
</dbReference>
<evidence type="ECO:0000259" key="9">
    <source>
        <dbReference type="Pfam" id="PF01274"/>
    </source>
</evidence>
<dbReference type="InterPro" id="IPR006252">
    <property type="entry name" value="Malate_synthA"/>
</dbReference>
<evidence type="ECO:0000256" key="4">
    <source>
        <dbReference type="ARBA" id="ARBA00022532"/>
    </source>
</evidence>
<feature type="active site" description="Proton donor" evidence="7">
    <location>
        <position position="462"/>
    </location>
</feature>
<sequence length="600" mass="67372">MEVRSSSFQVEVHAPICAAAAEMLTPDALRFVGFLCHKFEDRRRALLAARISHAMEFDSGATPHFVSGDGLSSMREPQTHANEDPNWKCALVPEDVKDRRVEITGPVDRKMVINGLNSGANVYMADFEDSSAPTWSNLTEGQRNLRDAVRGTITFTNPKTGKVYAPRKKTAVLFVRPRGWHLDEAHVTVNGRVASSSLFDFGLYFYHNVHTLIRKGTGPYFYLPKLEGYLEARLWNDVFVAAQQYLGVPTGTIRATVLLETITAAFEMEEILFELRNHSLGLNCGRWDYLFSFIKKFKCHKDKIAPDRSHLTMTTPLMKAYVRRLIYVCHRRGTFAMGGMSAAIPIKNDPVANAEAMRRIEQDKVREVKAGHDGTWVAHPALVELARAVFDNHMPTPNQIDTNPGLEGQRVTEADLLELPVIPKGEAITSECLRKGIAIVLAYTEAWLRGIGCIPLNNAMEDAATAEISRAQIWQWKYHGVHTQDDGFPITSARIAEIVREEMERKCGGPGQSMGKWRLAGKLVRTIPIQPHLLLPNSSMILLRTSKFLTLFSYYSYPKVEEMLTKEKLDDFLTSVCYPHILTTAYEGAVVPEDDLHAKL</sequence>
<dbReference type="InterPro" id="IPR044856">
    <property type="entry name" value="Malate_synth_C_sf"/>
</dbReference>
<dbReference type="SUPFAM" id="SSF51645">
    <property type="entry name" value="Malate synthase G"/>
    <property type="match status" value="1"/>
</dbReference>
<proteinExistence type="inferred from homology"/>
<gene>
    <name evidence="12" type="ORF">OAUR00152_LOCUS477</name>
    <name evidence="13" type="ORF">OAUR00152_LOCUS478</name>
</gene>
<evidence type="ECO:0000259" key="11">
    <source>
        <dbReference type="Pfam" id="PF20659"/>
    </source>
</evidence>
<dbReference type="PROSITE" id="PS00510">
    <property type="entry name" value="MALATE_SYNTHASE"/>
    <property type="match status" value="1"/>
</dbReference>
<evidence type="ECO:0000256" key="6">
    <source>
        <dbReference type="ARBA" id="ARBA00047918"/>
    </source>
</evidence>
<dbReference type="Pfam" id="PF20659">
    <property type="entry name" value="MS_C"/>
    <property type="match status" value="1"/>
</dbReference>
<dbReference type="InterPro" id="IPR048355">
    <property type="entry name" value="MS_C"/>
</dbReference>
<evidence type="ECO:0000256" key="8">
    <source>
        <dbReference type="RuleBase" id="RU000555"/>
    </source>
</evidence>
<protein>
    <recommendedName>
        <fullName evidence="2 8">Malate synthase</fullName>
        <ecNumber evidence="2 8">2.3.3.9</ecNumber>
    </recommendedName>
</protein>
<comment type="pathway">
    <text evidence="8">Carbohydrate metabolism; glyoxylate cycle; (S)-malate from isocitrate: step 2/2.</text>
</comment>
<comment type="catalytic activity">
    <reaction evidence="6 8">
        <text>glyoxylate + acetyl-CoA + H2O = (S)-malate + CoA + H(+)</text>
        <dbReference type="Rhea" id="RHEA:18181"/>
        <dbReference type="ChEBI" id="CHEBI:15377"/>
        <dbReference type="ChEBI" id="CHEBI:15378"/>
        <dbReference type="ChEBI" id="CHEBI:15589"/>
        <dbReference type="ChEBI" id="CHEBI:36655"/>
        <dbReference type="ChEBI" id="CHEBI:57287"/>
        <dbReference type="ChEBI" id="CHEBI:57288"/>
        <dbReference type="EC" id="2.3.3.9"/>
    </reaction>
</comment>
<dbReference type="Pfam" id="PF20656">
    <property type="entry name" value="MS_N"/>
    <property type="match status" value="1"/>
</dbReference>
<evidence type="ECO:0000256" key="5">
    <source>
        <dbReference type="ARBA" id="ARBA00022679"/>
    </source>
</evidence>
<organism evidence="12">
    <name type="scientific">Odontella aurita</name>
    <dbReference type="NCBI Taxonomy" id="265563"/>
    <lineage>
        <taxon>Eukaryota</taxon>
        <taxon>Sar</taxon>
        <taxon>Stramenopiles</taxon>
        <taxon>Ochrophyta</taxon>
        <taxon>Bacillariophyta</taxon>
        <taxon>Mediophyceae</taxon>
        <taxon>Biddulphiophycidae</taxon>
        <taxon>Eupodiscales</taxon>
        <taxon>Odontellaceae</taxon>
        <taxon>Odontella</taxon>
    </lineage>
</organism>
<keyword evidence="3 8" id="KW-0329">Glyoxylate bypass</keyword>
<dbReference type="InterPro" id="IPR011076">
    <property type="entry name" value="Malate_synth_sf"/>
</dbReference>
<dbReference type="PANTHER" id="PTHR42902">
    <property type="entry name" value="MALATE SYNTHASE"/>
    <property type="match status" value="1"/>
</dbReference>
<feature type="domain" description="Malate synthase TIM barrel" evidence="9">
    <location>
        <begin position="172"/>
        <end position="418"/>
    </location>
</feature>
<dbReference type="GO" id="GO:0006099">
    <property type="term" value="P:tricarboxylic acid cycle"/>
    <property type="evidence" value="ECO:0007669"/>
    <property type="project" value="UniProtKB-KW"/>
</dbReference>
<evidence type="ECO:0000313" key="12">
    <source>
        <dbReference type="EMBL" id="CAE2200450.1"/>
    </source>
</evidence>
<dbReference type="AlphaFoldDB" id="A0A6U6C5W1"/>
<dbReference type="CDD" id="cd00727">
    <property type="entry name" value="malate_synt_A"/>
    <property type="match status" value="1"/>
</dbReference>
<dbReference type="InterPro" id="IPR001465">
    <property type="entry name" value="Malate_synthase_TIM"/>
</dbReference>
<evidence type="ECO:0000313" key="13">
    <source>
        <dbReference type="EMBL" id="CAE2200453.1"/>
    </source>
</evidence>
<evidence type="ECO:0000256" key="3">
    <source>
        <dbReference type="ARBA" id="ARBA00022435"/>
    </source>
</evidence>
<reference evidence="12" key="1">
    <citation type="submission" date="2021-01" db="EMBL/GenBank/DDBJ databases">
        <authorList>
            <person name="Corre E."/>
            <person name="Pelletier E."/>
            <person name="Niang G."/>
            <person name="Scheremetjew M."/>
            <person name="Finn R."/>
            <person name="Kale V."/>
            <person name="Holt S."/>
            <person name="Cochrane G."/>
            <person name="Meng A."/>
            <person name="Brown T."/>
            <person name="Cohen L."/>
        </authorList>
    </citation>
    <scope>NUCLEOTIDE SEQUENCE</scope>
    <source>
        <strain evidence="12">Isolate 1302-5</strain>
    </source>
</reference>
<keyword evidence="4 8" id="KW-0816">Tricarboxylic acid cycle</keyword>
<comment type="similarity">
    <text evidence="1 8">Belongs to the malate synthase family.</text>
</comment>
<feature type="active site" description="Proton acceptor" evidence="7">
    <location>
        <position position="176"/>
    </location>
</feature>
<dbReference type="EMBL" id="HBKQ01000697">
    <property type="protein sequence ID" value="CAE2200450.1"/>
    <property type="molecule type" value="Transcribed_RNA"/>
</dbReference>
<evidence type="ECO:0000256" key="1">
    <source>
        <dbReference type="ARBA" id="ARBA00006394"/>
    </source>
</evidence>
<dbReference type="InterPro" id="IPR046363">
    <property type="entry name" value="MS_N_TIM-barrel_dom"/>
</dbReference>
<evidence type="ECO:0000256" key="2">
    <source>
        <dbReference type="ARBA" id="ARBA00012636"/>
    </source>
</evidence>
<accession>A0A6U6C5W1</accession>
<evidence type="ECO:0000259" key="10">
    <source>
        <dbReference type="Pfam" id="PF20656"/>
    </source>
</evidence>